<name>A0A438D3A3_VITVI</name>
<evidence type="ECO:0000256" key="1">
    <source>
        <dbReference type="SAM" id="Coils"/>
    </source>
</evidence>
<proteinExistence type="predicted"/>
<feature type="coiled-coil region" evidence="1">
    <location>
        <begin position="52"/>
        <end position="79"/>
    </location>
</feature>
<reference evidence="3 4" key="1">
    <citation type="journal article" date="2018" name="PLoS Genet.">
        <title>Population sequencing reveals clonal diversity and ancestral inbreeding in the grapevine cultivar Chardonnay.</title>
        <authorList>
            <person name="Roach M.J."/>
            <person name="Johnson D.L."/>
            <person name="Bohlmann J."/>
            <person name="van Vuuren H.J."/>
            <person name="Jones S.J."/>
            <person name="Pretorius I.S."/>
            <person name="Schmidt S.A."/>
            <person name="Borneman A.R."/>
        </authorList>
    </citation>
    <scope>NUCLEOTIDE SEQUENCE [LARGE SCALE GENOMIC DNA]</scope>
    <source>
        <strain evidence="4">cv. Chardonnay</strain>
        <tissue evidence="3">Leaf</tissue>
    </source>
</reference>
<keyword evidence="1" id="KW-0175">Coiled coil</keyword>
<dbReference type="CDD" id="cd01650">
    <property type="entry name" value="RT_nLTR_like"/>
    <property type="match status" value="1"/>
</dbReference>
<dbReference type="PANTHER" id="PTHR33116">
    <property type="entry name" value="REVERSE TRANSCRIPTASE ZINC-BINDING DOMAIN-CONTAINING PROTEIN-RELATED-RELATED"/>
    <property type="match status" value="1"/>
</dbReference>
<evidence type="ECO:0000259" key="2">
    <source>
        <dbReference type="Pfam" id="PF00078"/>
    </source>
</evidence>
<sequence>MVGKEFLDRVLGNRLEEDEEGVAEPWLNSSFVTFCRCLGMPSKGFEGEILLLLKMMKERKELKGNLARKRRKVQKTSRSERELKKLSVRGLWPHPKKGEEAFWGELGVVRGLWGGPWCVAGEFNVIRFPMECSRGGKLNFTMRRFCEIIEDLELRDLPLQGVEVNKALALNQVEFWDKVEVARPLVVHELEARRGANEDFKKWVLLEEISWWHKSRELWLKEEGRNTRFFHKMANAHMRSSMARVKINGVWSTKENEIREGVVNEFKLLLSTVGGWRPSISGLSFARLEAVDRARLEEPFSKQEVFKALKGFSGNKAPKPDGFFNGFLAILMGVCEGGGGTEDLRDFRPISLVGRLYKWLAKVLANRLKLLVGKVVSKAQNAFVKGRQILDAALVANGVIDSILKSNEGVVLCKLDIEKAYDHVDWSFLLSVMIFFQSFRGLRQGDPLSPYLFVIAMEALSCLLKRACGYSGSDKVFKLDSNVVLVAELGCKVRSLPSSYLGLPLGALFKFVAAWDGVEERFRKRLAMWKRKYISKEGRLTLIRSTLANLPIYFMFVLTLPRTVRLRLEQIQRDFLRGGGALERKPHLVRWTLVCLDKRKGGLGVKCLSSLNKALLCKRSWRFANKRGALWNQVIRGKYGEEQGGWCSKEMRDGYGVGLWKAIRKEWHVLSNRISFMVGSGQRMRFWKDRWYGDSPFCVVFPTLFALATFKGAWVKDVWSFTEGGGSWSLHFSRPFNDWEMDEVHSFLLGLNGKSVRQDVEDRVLWIETKCGKFSVKSLYKALKSGPLASFPSNVIWNSCV</sequence>
<evidence type="ECO:0000313" key="4">
    <source>
        <dbReference type="Proteomes" id="UP000288805"/>
    </source>
</evidence>
<protein>
    <submittedName>
        <fullName evidence="3">Putative ribonuclease H protein</fullName>
    </submittedName>
</protein>
<feature type="domain" description="Reverse transcriptase" evidence="2">
    <location>
        <begin position="345"/>
        <end position="468"/>
    </location>
</feature>
<dbReference type="PANTHER" id="PTHR33116:SF78">
    <property type="entry name" value="OS12G0587133 PROTEIN"/>
    <property type="match status" value="1"/>
</dbReference>
<accession>A0A438D3A3</accession>
<dbReference type="Pfam" id="PF00078">
    <property type="entry name" value="RVT_1"/>
    <property type="match status" value="1"/>
</dbReference>
<evidence type="ECO:0000313" key="3">
    <source>
        <dbReference type="EMBL" id="RVW29902.1"/>
    </source>
</evidence>
<comment type="caution">
    <text evidence="3">The sequence shown here is derived from an EMBL/GenBank/DDBJ whole genome shotgun (WGS) entry which is preliminary data.</text>
</comment>
<dbReference type="AlphaFoldDB" id="A0A438D3A3"/>
<gene>
    <name evidence="3" type="primary">VvCHDh000004_228</name>
    <name evidence="3" type="ORF">CK203_108029</name>
</gene>
<organism evidence="3 4">
    <name type="scientific">Vitis vinifera</name>
    <name type="common">Grape</name>
    <dbReference type="NCBI Taxonomy" id="29760"/>
    <lineage>
        <taxon>Eukaryota</taxon>
        <taxon>Viridiplantae</taxon>
        <taxon>Streptophyta</taxon>
        <taxon>Embryophyta</taxon>
        <taxon>Tracheophyta</taxon>
        <taxon>Spermatophyta</taxon>
        <taxon>Magnoliopsida</taxon>
        <taxon>eudicotyledons</taxon>
        <taxon>Gunneridae</taxon>
        <taxon>Pentapetalae</taxon>
        <taxon>rosids</taxon>
        <taxon>Vitales</taxon>
        <taxon>Vitaceae</taxon>
        <taxon>Viteae</taxon>
        <taxon>Vitis</taxon>
    </lineage>
</organism>
<dbReference type="InterPro" id="IPR000477">
    <property type="entry name" value="RT_dom"/>
</dbReference>
<dbReference type="Proteomes" id="UP000288805">
    <property type="component" value="Unassembled WGS sequence"/>
</dbReference>
<dbReference type="EMBL" id="QGNW01001822">
    <property type="protein sequence ID" value="RVW29902.1"/>
    <property type="molecule type" value="Genomic_DNA"/>
</dbReference>